<evidence type="ECO:0000256" key="2">
    <source>
        <dbReference type="SAM" id="MobiDB-lite"/>
    </source>
</evidence>
<dbReference type="PANTHER" id="PTHR30163">
    <property type="entry name" value="MEMBRANE-BOUND LYTIC MUREIN TRANSGLYCOSYLASE B"/>
    <property type="match status" value="1"/>
</dbReference>
<dbReference type="InterPro" id="IPR011757">
    <property type="entry name" value="Lytic_transglycosylase_MltB"/>
</dbReference>
<dbReference type="AlphaFoldDB" id="A0AAJ0U3Q4"/>
<comment type="caution">
    <text evidence="5">The sequence shown here is derived from an EMBL/GenBank/DDBJ whole genome shotgun (WGS) entry which is preliminary data.</text>
</comment>
<gene>
    <name evidence="5" type="primary">mltB</name>
    <name evidence="5" type="ORF">CKO40_06860</name>
</gene>
<dbReference type="GO" id="GO:0008933">
    <property type="term" value="F:peptidoglycan lytic transglycosylase activity"/>
    <property type="evidence" value="ECO:0007669"/>
    <property type="project" value="TreeGrafter"/>
</dbReference>
<accession>A0AAJ0U3Q4</accession>
<dbReference type="FunFam" id="1.10.8.350:FF:000001">
    <property type="entry name" value="Lytic murein transglycosylase B"/>
    <property type="match status" value="1"/>
</dbReference>
<dbReference type="PROSITE" id="PS51257">
    <property type="entry name" value="PROKAR_LIPOPROTEIN"/>
    <property type="match status" value="1"/>
</dbReference>
<dbReference type="CDD" id="cd13399">
    <property type="entry name" value="Slt35-like"/>
    <property type="match status" value="1"/>
</dbReference>
<evidence type="ECO:0000259" key="4">
    <source>
        <dbReference type="Pfam" id="PF13406"/>
    </source>
</evidence>
<evidence type="ECO:0000256" key="3">
    <source>
        <dbReference type="SAM" id="SignalP"/>
    </source>
</evidence>
<feature type="domain" description="Transglycosylase SLT" evidence="4">
    <location>
        <begin position="83"/>
        <end position="375"/>
    </location>
</feature>
<reference evidence="5" key="1">
    <citation type="submission" date="2017-08" db="EMBL/GenBank/DDBJ databases">
        <authorList>
            <person name="Imhoff J.F."/>
            <person name="Rahn T."/>
            <person name="Kuenzel S."/>
            <person name="Neulinger S.C."/>
        </authorList>
    </citation>
    <scope>NUCLEOTIDE SEQUENCE</scope>
    <source>
        <strain evidence="5">DSM 11080</strain>
    </source>
</reference>
<name>A0AAJ0U3Q4_9GAMM</name>
<feature type="signal peptide" evidence="3">
    <location>
        <begin position="1"/>
        <end position="21"/>
    </location>
</feature>
<feature type="chain" id="PRO_5042507380" evidence="3">
    <location>
        <begin position="22"/>
        <end position="401"/>
    </location>
</feature>
<organism evidence="5 6">
    <name type="scientific">Halochromatium glycolicum</name>
    <dbReference type="NCBI Taxonomy" id="85075"/>
    <lineage>
        <taxon>Bacteria</taxon>
        <taxon>Pseudomonadati</taxon>
        <taxon>Pseudomonadota</taxon>
        <taxon>Gammaproteobacteria</taxon>
        <taxon>Chromatiales</taxon>
        <taxon>Chromatiaceae</taxon>
        <taxon>Halochromatium</taxon>
    </lineage>
</organism>
<feature type="region of interest" description="Disordered" evidence="2">
    <location>
        <begin position="28"/>
        <end position="59"/>
    </location>
</feature>
<dbReference type="SUPFAM" id="SSF53955">
    <property type="entry name" value="Lysozyme-like"/>
    <property type="match status" value="1"/>
</dbReference>
<dbReference type="PANTHER" id="PTHR30163:SF9">
    <property type="entry name" value="MEMBRANE-BOUND LYTIC MUREIN TRANSGLYCOSYLASE B"/>
    <property type="match status" value="1"/>
</dbReference>
<dbReference type="NCBIfam" id="TIGR02282">
    <property type="entry name" value="MltB"/>
    <property type="match status" value="1"/>
</dbReference>
<dbReference type="Gene3D" id="1.10.8.350">
    <property type="entry name" value="Bacterial muramidase"/>
    <property type="match status" value="1"/>
</dbReference>
<protein>
    <submittedName>
        <fullName evidence="5">Lytic murein transglycosylase B</fullName>
    </submittedName>
</protein>
<dbReference type="Gene3D" id="1.10.530.10">
    <property type="match status" value="1"/>
</dbReference>
<dbReference type="Proteomes" id="UP001296776">
    <property type="component" value="Unassembled WGS sequence"/>
</dbReference>
<dbReference type="Pfam" id="PF13406">
    <property type="entry name" value="SLT_2"/>
    <property type="match status" value="1"/>
</dbReference>
<evidence type="ECO:0000313" key="6">
    <source>
        <dbReference type="Proteomes" id="UP001296776"/>
    </source>
</evidence>
<keyword evidence="3" id="KW-0732">Signal</keyword>
<reference evidence="5" key="2">
    <citation type="journal article" date="2020" name="Microorganisms">
        <title>Osmotic Adaptation and Compatible Solute Biosynthesis of Phototrophic Bacteria as Revealed from Genome Analyses.</title>
        <authorList>
            <person name="Imhoff J.F."/>
            <person name="Rahn T."/>
            <person name="Kunzel S."/>
            <person name="Keller A."/>
            <person name="Neulinger S.C."/>
        </authorList>
    </citation>
    <scope>NUCLEOTIDE SEQUENCE</scope>
    <source>
        <strain evidence="5">DSM 11080</strain>
    </source>
</reference>
<keyword evidence="6" id="KW-1185">Reference proteome</keyword>
<evidence type="ECO:0000313" key="5">
    <source>
        <dbReference type="EMBL" id="MBK1704275.1"/>
    </source>
</evidence>
<feature type="active site" evidence="1">
    <location>
        <position position="181"/>
    </location>
</feature>
<sequence length="401" mass="44416">MRQPLVLSVLVLSIFAAFGLAGCGSSPAKSAGPPSDLSPGAGNAAELERSAEPVTSSFRATSRASDVGAYPARLTTGDYAGRPDVERFIAQMEDKGLDRRELVRVFSRVERDPWIIEYMDRQWRPASGPTGAWTRYRGRHITASMLHKGDAFWARHAQTLDRAARKYGVPPEYIVAIIGIETRWGGYMGEHRIIDALSTLAFDYPRRAEYFQDELEHYLLMADDQGFDPLQPVGSFAGAMGLGQFMPSSWHDYAIDFDGDGRRDLWDAEDAIGSVAHYFKAHGWQPGAAVVARASGGYGLPWSTDTGFKTDYSIAKIRQKGLRPAVALPDDRRVSLLRLDAAGGPEYWLGFENFYVITRYNRSTYYAMTVHQLAQTLRARRGLGEPTLRVTSQPRPDAPAG</sequence>
<dbReference type="EMBL" id="NRSJ01000008">
    <property type="protein sequence ID" value="MBK1704275.1"/>
    <property type="molecule type" value="Genomic_DNA"/>
</dbReference>
<dbReference type="InterPro" id="IPR031304">
    <property type="entry name" value="SLT_2"/>
</dbReference>
<evidence type="ECO:0000256" key="1">
    <source>
        <dbReference type="PIRSR" id="PIRSR611757-1"/>
    </source>
</evidence>
<dbReference type="InterPro" id="IPR043426">
    <property type="entry name" value="MltB-like"/>
</dbReference>
<dbReference type="InterPro" id="IPR023346">
    <property type="entry name" value="Lysozyme-like_dom_sf"/>
</dbReference>
<proteinExistence type="predicted"/>
<dbReference type="GO" id="GO:0009253">
    <property type="term" value="P:peptidoglycan catabolic process"/>
    <property type="evidence" value="ECO:0007669"/>
    <property type="project" value="TreeGrafter"/>
</dbReference>